<evidence type="ECO:0000313" key="2">
    <source>
        <dbReference type="EMBL" id="MPC47328.1"/>
    </source>
</evidence>
<accession>A0A5B7FQW6</accession>
<comment type="caution">
    <text evidence="2">The sequence shown here is derived from an EMBL/GenBank/DDBJ whole genome shotgun (WGS) entry which is preliminary data.</text>
</comment>
<proteinExistence type="predicted"/>
<organism evidence="2 3">
    <name type="scientific">Portunus trituberculatus</name>
    <name type="common">Swimming crab</name>
    <name type="synonym">Neptunus trituberculatus</name>
    <dbReference type="NCBI Taxonomy" id="210409"/>
    <lineage>
        <taxon>Eukaryota</taxon>
        <taxon>Metazoa</taxon>
        <taxon>Ecdysozoa</taxon>
        <taxon>Arthropoda</taxon>
        <taxon>Crustacea</taxon>
        <taxon>Multicrustacea</taxon>
        <taxon>Malacostraca</taxon>
        <taxon>Eumalacostraca</taxon>
        <taxon>Eucarida</taxon>
        <taxon>Decapoda</taxon>
        <taxon>Pleocyemata</taxon>
        <taxon>Brachyura</taxon>
        <taxon>Eubrachyura</taxon>
        <taxon>Portunoidea</taxon>
        <taxon>Portunidae</taxon>
        <taxon>Portuninae</taxon>
        <taxon>Portunus</taxon>
    </lineage>
</organism>
<name>A0A5B7FQW6_PORTR</name>
<sequence length="123" mass="13050">MLLFDICWGELLHPSAMDEHVAVFQGIVGLGRGSVRPIHRSSRRNTIKKRNSSVLAPRSPVAAGGGNFNGAIDTEPPQPATAGSLTHCRSLTPLLLLTGCDDVIESSSIKSVVEVAGGFKVFR</sequence>
<feature type="compositionally biased region" description="Basic residues" evidence="1">
    <location>
        <begin position="42"/>
        <end position="51"/>
    </location>
</feature>
<protein>
    <submittedName>
        <fullName evidence="2">Uncharacterized protein</fullName>
    </submittedName>
</protein>
<dbReference type="EMBL" id="VSRR010007677">
    <property type="protein sequence ID" value="MPC47328.1"/>
    <property type="molecule type" value="Genomic_DNA"/>
</dbReference>
<feature type="region of interest" description="Disordered" evidence="1">
    <location>
        <begin position="42"/>
        <end position="83"/>
    </location>
</feature>
<dbReference type="AlphaFoldDB" id="A0A5B7FQW6"/>
<evidence type="ECO:0000313" key="3">
    <source>
        <dbReference type="Proteomes" id="UP000324222"/>
    </source>
</evidence>
<evidence type="ECO:0000256" key="1">
    <source>
        <dbReference type="SAM" id="MobiDB-lite"/>
    </source>
</evidence>
<reference evidence="2 3" key="1">
    <citation type="submission" date="2019-05" db="EMBL/GenBank/DDBJ databases">
        <title>Another draft genome of Portunus trituberculatus and its Hox gene families provides insights of decapod evolution.</title>
        <authorList>
            <person name="Jeong J.-H."/>
            <person name="Song I."/>
            <person name="Kim S."/>
            <person name="Choi T."/>
            <person name="Kim D."/>
            <person name="Ryu S."/>
            <person name="Kim W."/>
        </authorList>
    </citation>
    <scope>NUCLEOTIDE SEQUENCE [LARGE SCALE GENOMIC DNA]</scope>
    <source>
        <tissue evidence="2">Muscle</tissue>
    </source>
</reference>
<keyword evidence="3" id="KW-1185">Reference proteome</keyword>
<gene>
    <name evidence="2" type="ORF">E2C01_041070</name>
</gene>
<dbReference type="Proteomes" id="UP000324222">
    <property type="component" value="Unassembled WGS sequence"/>
</dbReference>